<organism evidence="2">
    <name type="scientific">Ignavibacterium album</name>
    <dbReference type="NCBI Taxonomy" id="591197"/>
    <lineage>
        <taxon>Bacteria</taxon>
        <taxon>Pseudomonadati</taxon>
        <taxon>Ignavibacteriota</taxon>
        <taxon>Ignavibacteria</taxon>
        <taxon>Ignavibacteriales</taxon>
        <taxon>Ignavibacteriaceae</taxon>
        <taxon>Ignavibacterium</taxon>
    </lineage>
</organism>
<dbReference type="AlphaFoldDB" id="A0A832DE69"/>
<sequence length="412" mass="46572">MKKLLLVFMVLYSFSIIHSQDLSGWKFSGQVQLRSELDGRDFSDRTHPLTFASLRTRLGVEKSVSENLKFFVQFQDSRVFGQEGSPTTNIKNIDLYQGYITLQKPFDLDFNVQAGRFEILYGTERFFGVSGWSYIGRSFDGVRLSIKPECWDLDLFALTLNESVNYINAPLPSIYPIPQNATPSHSIYGFYKKNKITDASKFDLTGFFEIDRRDVLPDTNALEVLTLGGTYYGNYGDFSTVVEAGYQLGSRAGKDVSAYLISLSGNYKTGITTLGLGADILSGTDPNKTDKFNSYQTTYGTNHKFYGYMDYFPSNTQGLGLNDFYFKASLNPVDSKFNFALDFHHFMSNQSTTDDKNTFGQEIDLTVKYNFIKGTAITWGGSLFFPGDIMKAIYSPREDLAYWSYLMITANL</sequence>
<dbReference type="Gene3D" id="2.40.160.100">
    <property type="match status" value="1"/>
</dbReference>
<accession>A0A832DE69</accession>
<dbReference type="InterPro" id="IPR053728">
    <property type="entry name" value="Alginate_Permeability_Chnl"/>
</dbReference>
<reference evidence="2" key="1">
    <citation type="journal article" date="2020" name="mSystems">
        <title>Genome- and Community-Level Interaction Insights into Carbon Utilization and Element Cycling Functions of Hydrothermarchaeota in Hydrothermal Sediment.</title>
        <authorList>
            <person name="Zhou Z."/>
            <person name="Liu Y."/>
            <person name="Xu W."/>
            <person name="Pan J."/>
            <person name="Luo Z.H."/>
            <person name="Li M."/>
        </authorList>
    </citation>
    <scope>NUCLEOTIDE SEQUENCE [LARGE SCALE GENOMIC DNA]</scope>
    <source>
        <strain evidence="2">SpSt-500</strain>
    </source>
</reference>
<proteinExistence type="predicted"/>
<evidence type="ECO:0000313" key="2">
    <source>
        <dbReference type="EMBL" id="HGT46498.1"/>
    </source>
</evidence>
<name>A0A832DE69_9BACT</name>
<feature type="domain" description="Alginate export" evidence="1">
    <location>
        <begin position="45"/>
        <end position="392"/>
    </location>
</feature>
<dbReference type="InterPro" id="IPR025388">
    <property type="entry name" value="Alginate_export_dom"/>
</dbReference>
<dbReference type="Pfam" id="PF13372">
    <property type="entry name" value="Alginate_exp"/>
    <property type="match status" value="1"/>
</dbReference>
<evidence type="ECO:0000259" key="1">
    <source>
        <dbReference type="Pfam" id="PF13372"/>
    </source>
</evidence>
<gene>
    <name evidence="2" type="ORF">ENS56_00485</name>
</gene>
<dbReference type="EMBL" id="DSVI01000004">
    <property type="protein sequence ID" value="HGT46498.1"/>
    <property type="molecule type" value="Genomic_DNA"/>
</dbReference>
<comment type="caution">
    <text evidence="2">The sequence shown here is derived from an EMBL/GenBank/DDBJ whole genome shotgun (WGS) entry which is preliminary data.</text>
</comment>
<protein>
    <recommendedName>
        <fullName evidence="1">Alginate export domain-containing protein</fullName>
    </recommendedName>
</protein>